<dbReference type="WBParaSite" id="HCON_00184030-00001">
    <property type="protein sequence ID" value="HCON_00184030-00001"/>
    <property type="gene ID" value="HCON_00184030"/>
</dbReference>
<name>A0A7I4Z4R6_HAECO</name>
<dbReference type="InterPro" id="IPR043502">
    <property type="entry name" value="DNA/RNA_pol_sf"/>
</dbReference>
<dbReference type="Proteomes" id="UP000025227">
    <property type="component" value="Unplaced"/>
</dbReference>
<dbReference type="PROSITE" id="PS50878">
    <property type="entry name" value="RT_POL"/>
    <property type="match status" value="1"/>
</dbReference>
<dbReference type="PANTHER" id="PTHR47027">
    <property type="entry name" value="REVERSE TRANSCRIPTASE DOMAIN-CONTAINING PROTEIN"/>
    <property type="match status" value="1"/>
</dbReference>
<accession>A0A7I4Z4R6</accession>
<dbReference type="InterPro" id="IPR000477">
    <property type="entry name" value="RT_dom"/>
</dbReference>
<reference evidence="3" key="1">
    <citation type="submission" date="2020-12" db="UniProtKB">
        <authorList>
            <consortium name="WormBaseParasite"/>
        </authorList>
    </citation>
    <scope>IDENTIFICATION</scope>
    <source>
        <strain evidence="3">MHco3</strain>
    </source>
</reference>
<protein>
    <submittedName>
        <fullName evidence="3">Reverse transcriptase domain-containing protein</fullName>
    </submittedName>
</protein>
<dbReference type="Pfam" id="PF00078">
    <property type="entry name" value="RVT_1"/>
    <property type="match status" value="1"/>
</dbReference>
<organism evidence="2 3">
    <name type="scientific">Haemonchus contortus</name>
    <name type="common">Barber pole worm</name>
    <dbReference type="NCBI Taxonomy" id="6289"/>
    <lineage>
        <taxon>Eukaryota</taxon>
        <taxon>Metazoa</taxon>
        <taxon>Ecdysozoa</taxon>
        <taxon>Nematoda</taxon>
        <taxon>Chromadorea</taxon>
        <taxon>Rhabditida</taxon>
        <taxon>Rhabditina</taxon>
        <taxon>Rhabditomorpha</taxon>
        <taxon>Strongyloidea</taxon>
        <taxon>Trichostrongylidae</taxon>
        <taxon>Haemonchus</taxon>
    </lineage>
</organism>
<keyword evidence="2" id="KW-1185">Reference proteome</keyword>
<dbReference type="Gene3D" id="3.30.70.270">
    <property type="match status" value="1"/>
</dbReference>
<dbReference type="InterPro" id="IPR043128">
    <property type="entry name" value="Rev_trsase/Diguanyl_cyclase"/>
</dbReference>
<dbReference type="OrthoDB" id="5845191at2759"/>
<evidence type="ECO:0000259" key="1">
    <source>
        <dbReference type="PROSITE" id="PS50878"/>
    </source>
</evidence>
<proteinExistence type="predicted"/>
<dbReference type="OMA" id="PKEVIVW"/>
<dbReference type="PANTHER" id="PTHR47027:SF28">
    <property type="entry name" value="ENDONUCLEASE-REVERSE TRANSCRIPTASE"/>
    <property type="match status" value="1"/>
</dbReference>
<dbReference type="AlphaFoldDB" id="A0A7I4Z4R6"/>
<feature type="domain" description="Reverse transcriptase" evidence="1">
    <location>
        <begin position="1"/>
        <end position="215"/>
    </location>
</feature>
<dbReference type="SUPFAM" id="SSF56672">
    <property type="entry name" value="DNA/RNA polymerases"/>
    <property type="match status" value="1"/>
</dbReference>
<evidence type="ECO:0000313" key="3">
    <source>
        <dbReference type="WBParaSite" id="HCON_00184030-00001"/>
    </source>
</evidence>
<evidence type="ECO:0000313" key="2">
    <source>
        <dbReference type="Proteomes" id="UP000025227"/>
    </source>
</evidence>
<sequence>MRIKWWRPKEKEAAVVSSILLPAVTTVDESWKGAAEAITRVARSKLGMTKPGRQKLAKQTWLWTDHVKDRILEKHRKKQRPGRLNFLDLEKAFDRVPRDVIWYALRQHGVPEELIEWVCILYTSPKSRVQTAAGTSTDFTISVGVHQGSTLSPLLFVVVLDAIIKDIQKPAPWTLLYADDVMLASEDKSELESQVQTWSDRLAMFGLRLNVKKTE</sequence>